<evidence type="ECO:0000313" key="1">
    <source>
        <dbReference type="EMBL" id="EDW25736.1"/>
    </source>
</evidence>
<evidence type="ECO:0000313" key="2">
    <source>
        <dbReference type="Proteomes" id="UP000008744"/>
    </source>
</evidence>
<gene>
    <name evidence="1" type="primary">Dper\GL16690</name>
    <name evidence="1" type="ORF">Dper_GL16690</name>
</gene>
<dbReference type="eggNOG" id="KOG3510">
    <property type="taxonomic scope" value="Eukaryota"/>
</dbReference>
<dbReference type="OrthoDB" id="6159398at2759"/>
<dbReference type="HOGENOM" id="CLU_2694885_0_0_1"/>
<dbReference type="Proteomes" id="UP000008744">
    <property type="component" value="Unassembled WGS sequence"/>
</dbReference>
<proteinExistence type="predicted"/>
<dbReference type="STRING" id="7234.B4ISE3"/>
<dbReference type="EMBL" id="CH699564">
    <property type="protein sequence ID" value="EDW25736.1"/>
    <property type="molecule type" value="Genomic_DNA"/>
</dbReference>
<dbReference type="AlphaFoldDB" id="B4ISE3"/>
<protein>
    <submittedName>
        <fullName evidence="1">GL16690</fullName>
    </submittedName>
</protein>
<name>B4ISE3_DROPE</name>
<sequence length="74" mass="7813">VSDIFQFIVASNSLDIAPEDAEVVASSKSRSNSGAISSLQGPLPQCLLLHMALLLALALSNCQYDRRRLGLGLG</sequence>
<reference evidence="1 2" key="1">
    <citation type="journal article" date="2007" name="Nature">
        <title>Evolution of genes and genomes on the Drosophila phylogeny.</title>
        <authorList>
            <consortium name="Drosophila 12 Genomes Consortium"/>
            <person name="Clark A.G."/>
            <person name="Eisen M.B."/>
            <person name="Smith D.R."/>
            <person name="Bergman C.M."/>
            <person name="Oliver B."/>
            <person name="Markow T.A."/>
            <person name="Kaufman T.C."/>
            <person name="Kellis M."/>
            <person name="Gelbart W."/>
            <person name="Iyer V.N."/>
            <person name="Pollard D.A."/>
            <person name="Sackton T.B."/>
            <person name="Larracuente A.M."/>
            <person name="Singh N.D."/>
            <person name="Abad J.P."/>
            <person name="Abt D.N."/>
            <person name="Adryan B."/>
            <person name="Aguade M."/>
            <person name="Akashi H."/>
            <person name="Anderson W.W."/>
            <person name="Aquadro C.F."/>
            <person name="Ardell D.H."/>
            <person name="Arguello R."/>
            <person name="Artieri C.G."/>
            <person name="Barbash D.A."/>
            <person name="Barker D."/>
            <person name="Barsanti P."/>
            <person name="Batterham P."/>
            <person name="Batzoglou S."/>
            <person name="Begun D."/>
            <person name="Bhutkar A."/>
            <person name="Blanco E."/>
            <person name="Bosak S.A."/>
            <person name="Bradley R.K."/>
            <person name="Brand A.D."/>
            <person name="Brent M.R."/>
            <person name="Brooks A.N."/>
            <person name="Brown R.H."/>
            <person name="Butlin R.K."/>
            <person name="Caggese C."/>
            <person name="Calvi B.R."/>
            <person name="Bernardo de Carvalho A."/>
            <person name="Caspi A."/>
            <person name="Castrezana S."/>
            <person name="Celniker S.E."/>
            <person name="Chang J.L."/>
            <person name="Chapple C."/>
            <person name="Chatterji S."/>
            <person name="Chinwalla A."/>
            <person name="Civetta A."/>
            <person name="Clifton S.W."/>
            <person name="Comeron J.M."/>
            <person name="Costello J.C."/>
            <person name="Coyne J.A."/>
            <person name="Daub J."/>
            <person name="David R.G."/>
            <person name="Delcher A.L."/>
            <person name="Delehaunty K."/>
            <person name="Do C.B."/>
            <person name="Ebling H."/>
            <person name="Edwards K."/>
            <person name="Eickbush T."/>
            <person name="Evans J.D."/>
            <person name="Filipski A."/>
            <person name="Findeiss S."/>
            <person name="Freyhult E."/>
            <person name="Fulton L."/>
            <person name="Fulton R."/>
            <person name="Garcia A.C."/>
            <person name="Gardiner A."/>
            <person name="Garfield D.A."/>
            <person name="Garvin B.E."/>
            <person name="Gibson G."/>
            <person name="Gilbert D."/>
            <person name="Gnerre S."/>
            <person name="Godfrey J."/>
            <person name="Good R."/>
            <person name="Gotea V."/>
            <person name="Gravely B."/>
            <person name="Greenberg A.J."/>
            <person name="Griffiths-Jones S."/>
            <person name="Gross S."/>
            <person name="Guigo R."/>
            <person name="Gustafson E.A."/>
            <person name="Haerty W."/>
            <person name="Hahn M.W."/>
            <person name="Halligan D.L."/>
            <person name="Halpern A.L."/>
            <person name="Halter G.M."/>
            <person name="Han M.V."/>
            <person name="Heger A."/>
            <person name="Hillier L."/>
            <person name="Hinrichs A.S."/>
            <person name="Holmes I."/>
            <person name="Hoskins R.A."/>
            <person name="Hubisz M.J."/>
            <person name="Hultmark D."/>
            <person name="Huntley M.A."/>
            <person name="Jaffe D.B."/>
            <person name="Jagadeeshan S."/>
            <person name="Jeck W.R."/>
            <person name="Johnson J."/>
            <person name="Jones C.D."/>
            <person name="Jordan W.C."/>
            <person name="Karpen G.H."/>
            <person name="Kataoka E."/>
            <person name="Keightley P.D."/>
            <person name="Kheradpour P."/>
            <person name="Kirkness E.F."/>
            <person name="Koerich L.B."/>
            <person name="Kristiansen K."/>
            <person name="Kudrna D."/>
            <person name="Kulathinal R.J."/>
            <person name="Kumar S."/>
            <person name="Kwok R."/>
            <person name="Lander E."/>
            <person name="Langley C.H."/>
            <person name="Lapoint R."/>
            <person name="Lazzaro B.P."/>
            <person name="Lee S.J."/>
            <person name="Levesque L."/>
            <person name="Li R."/>
            <person name="Lin C.F."/>
            <person name="Lin M.F."/>
            <person name="Lindblad-Toh K."/>
            <person name="Llopart A."/>
            <person name="Long M."/>
            <person name="Low L."/>
            <person name="Lozovsky E."/>
            <person name="Lu J."/>
            <person name="Luo M."/>
            <person name="Machado C.A."/>
            <person name="Makalowski W."/>
            <person name="Marzo M."/>
            <person name="Matsuda M."/>
            <person name="Matzkin L."/>
            <person name="McAllister B."/>
            <person name="McBride C.S."/>
            <person name="McKernan B."/>
            <person name="McKernan K."/>
            <person name="Mendez-Lago M."/>
            <person name="Minx P."/>
            <person name="Mollenhauer M.U."/>
            <person name="Montooth K."/>
            <person name="Mount S.M."/>
            <person name="Mu X."/>
            <person name="Myers E."/>
            <person name="Negre B."/>
            <person name="Newfeld S."/>
            <person name="Nielsen R."/>
            <person name="Noor M.A."/>
            <person name="O'Grady P."/>
            <person name="Pachter L."/>
            <person name="Papaceit M."/>
            <person name="Parisi M.J."/>
            <person name="Parisi M."/>
            <person name="Parts L."/>
            <person name="Pedersen J.S."/>
            <person name="Pesole G."/>
            <person name="Phillippy A.M."/>
            <person name="Ponting C.P."/>
            <person name="Pop M."/>
            <person name="Porcelli D."/>
            <person name="Powell J.R."/>
            <person name="Prohaska S."/>
            <person name="Pruitt K."/>
            <person name="Puig M."/>
            <person name="Quesneville H."/>
            <person name="Ram K.R."/>
            <person name="Rand D."/>
            <person name="Rasmussen M.D."/>
            <person name="Reed L.K."/>
            <person name="Reenan R."/>
            <person name="Reily A."/>
            <person name="Remington K.A."/>
            <person name="Rieger T.T."/>
            <person name="Ritchie M.G."/>
            <person name="Robin C."/>
            <person name="Rogers Y.H."/>
            <person name="Rohde C."/>
            <person name="Rozas J."/>
            <person name="Rubenfield M.J."/>
            <person name="Ruiz A."/>
            <person name="Russo S."/>
            <person name="Salzberg S.L."/>
            <person name="Sanchez-Gracia A."/>
            <person name="Saranga D.J."/>
            <person name="Sato H."/>
            <person name="Schaeffer S.W."/>
            <person name="Schatz M.C."/>
            <person name="Schlenke T."/>
            <person name="Schwartz R."/>
            <person name="Segarra C."/>
            <person name="Singh R.S."/>
            <person name="Sirot L."/>
            <person name="Sirota M."/>
            <person name="Sisneros N.B."/>
            <person name="Smith C.D."/>
            <person name="Smith T.F."/>
            <person name="Spieth J."/>
            <person name="Stage D.E."/>
            <person name="Stark A."/>
            <person name="Stephan W."/>
            <person name="Strausberg R.L."/>
            <person name="Strempel S."/>
            <person name="Sturgill D."/>
            <person name="Sutton G."/>
            <person name="Sutton G.G."/>
            <person name="Tao W."/>
            <person name="Teichmann S."/>
            <person name="Tobari Y.N."/>
            <person name="Tomimura Y."/>
            <person name="Tsolas J.M."/>
            <person name="Valente V.L."/>
            <person name="Venter E."/>
            <person name="Venter J.C."/>
            <person name="Vicario S."/>
            <person name="Vieira F.G."/>
            <person name="Vilella A.J."/>
            <person name="Villasante A."/>
            <person name="Walenz B."/>
            <person name="Wang J."/>
            <person name="Wasserman M."/>
            <person name="Watts T."/>
            <person name="Wilson D."/>
            <person name="Wilson R.K."/>
            <person name="Wing R.A."/>
            <person name="Wolfner M.F."/>
            <person name="Wong A."/>
            <person name="Wong G.K."/>
            <person name="Wu C.I."/>
            <person name="Wu G."/>
            <person name="Yamamoto D."/>
            <person name="Yang H.P."/>
            <person name="Yang S.P."/>
            <person name="Yorke J.A."/>
            <person name="Yoshida K."/>
            <person name="Zdobnov E."/>
            <person name="Zhang P."/>
            <person name="Zhang Y."/>
            <person name="Zimin A.V."/>
            <person name="Baldwin J."/>
            <person name="Abdouelleil A."/>
            <person name="Abdulkadir J."/>
            <person name="Abebe A."/>
            <person name="Abera B."/>
            <person name="Abreu J."/>
            <person name="Acer S.C."/>
            <person name="Aftuck L."/>
            <person name="Alexander A."/>
            <person name="An P."/>
            <person name="Anderson E."/>
            <person name="Anderson S."/>
            <person name="Arachi H."/>
            <person name="Azer M."/>
            <person name="Bachantsang P."/>
            <person name="Barry A."/>
            <person name="Bayul T."/>
            <person name="Berlin A."/>
            <person name="Bessette D."/>
            <person name="Bloom T."/>
            <person name="Blye J."/>
            <person name="Boguslavskiy L."/>
            <person name="Bonnet C."/>
            <person name="Boukhgalter B."/>
            <person name="Bourzgui I."/>
            <person name="Brown A."/>
            <person name="Cahill P."/>
            <person name="Channer S."/>
            <person name="Cheshatsang Y."/>
            <person name="Chuda L."/>
            <person name="Citroen M."/>
            <person name="Collymore A."/>
            <person name="Cooke P."/>
            <person name="Costello M."/>
            <person name="D'Aco K."/>
            <person name="Daza R."/>
            <person name="De Haan G."/>
            <person name="DeGray S."/>
            <person name="DeMaso C."/>
            <person name="Dhargay N."/>
            <person name="Dooley K."/>
            <person name="Dooley E."/>
            <person name="Doricent M."/>
            <person name="Dorje P."/>
            <person name="Dorjee K."/>
            <person name="Dupes A."/>
            <person name="Elong R."/>
            <person name="Falk J."/>
            <person name="Farina A."/>
            <person name="Faro S."/>
            <person name="Ferguson D."/>
            <person name="Fisher S."/>
            <person name="Foley C.D."/>
            <person name="Franke A."/>
            <person name="Friedrich D."/>
            <person name="Gadbois L."/>
            <person name="Gearin G."/>
            <person name="Gearin C.R."/>
            <person name="Giannoukos G."/>
            <person name="Goode T."/>
            <person name="Graham J."/>
            <person name="Grandbois E."/>
            <person name="Grewal S."/>
            <person name="Gyaltsen K."/>
            <person name="Hafez N."/>
            <person name="Hagos B."/>
            <person name="Hall J."/>
            <person name="Henson C."/>
            <person name="Hollinger A."/>
            <person name="Honan T."/>
            <person name="Huard M.D."/>
            <person name="Hughes L."/>
            <person name="Hurhula B."/>
            <person name="Husby M.E."/>
            <person name="Kamat A."/>
            <person name="Kanga B."/>
            <person name="Kashin S."/>
            <person name="Khazanovich D."/>
            <person name="Kisner P."/>
            <person name="Lance K."/>
            <person name="Lara M."/>
            <person name="Lee W."/>
            <person name="Lennon N."/>
            <person name="Letendre F."/>
            <person name="LeVine R."/>
            <person name="Lipovsky A."/>
            <person name="Liu X."/>
            <person name="Liu J."/>
            <person name="Liu S."/>
            <person name="Lokyitsang T."/>
            <person name="Lokyitsang Y."/>
            <person name="Lubonja R."/>
            <person name="Lui A."/>
            <person name="MacDonald P."/>
            <person name="Magnisalis V."/>
            <person name="Maru K."/>
            <person name="Matthews C."/>
            <person name="McCusker W."/>
            <person name="McDonough S."/>
            <person name="Mehta T."/>
            <person name="Meldrim J."/>
            <person name="Meneus L."/>
            <person name="Mihai O."/>
            <person name="Mihalev A."/>
            <person name="Mihova T."/>
            <person name="Mittelman R."/>
            <person name="Mlenga V."/>
            <person name="Montmayeur A."/>
            <person name="Mulrain L."/>
            <person name="Navidi A."/>
            <person name="Naylor J."/>
            <person name="Negash T."/>
            <person name="Nguyen T."/>
            <person name="Nguyen N."/>
            <person name="Nicol R."/>
            <person name="Norbu C."/>
            <person name="Norbu N."/>
            <person name="Novod N."/>
            <person name="O'Neill B."/>
            <person name="Osman S."/>
            <person name="Markiewicz E."/>
            <person name="Oyono O.L."/>
            <person name="Patti C."/>
            <person name="Phunkhang P."/>
            <person name="Pierre F."/>
            <person name="Priest M."/>
            <person name="Raghuraman S."/>
            <person name="Rege F."/>
            <person name="Reyes R."/>
            <person name="Rise C."/>
            <person name="Rogov P."/>
            <person name="Ross K."/>
            <person name="Ryan E."/>
            <person name="Settipalli S."/>
            <person name="Shea T."/>
            <person name="Sherpa N."/>
            <person name="Shi L."/>
            <person name="Shih D."/>
            <person name="Sparrow T."/>
            <person name="Spaulding J."/>
            <person name="Stalker J."/>
            <person name="Stange-Thomann N."/>
            <person name="Stavropoulos S."/>
            <person name="Stone C."/>
            <person name="Strader C."/>
            <person name="Tesfaye S."/>
            <person name="Thomson T."/>
            <person name="Thoulutsang Y."/>
            <person name="Thoulutsang D."/>
            <person name="Topham K."/>
            <person name="Topping I."/>
            <person name="Tsamla T."/>
            <person name="Vassiliev H."/>
            <person name="Vo A."/>
            <person name="Wangchuk T."/>
            <person name="Wangdi T."/>
            <person name="Weiand M."/>
            <person name="Wilkinson J."/>
            <person name="Wilson A."/>
            <person name="Yadav S."/>
            <person name="Young G."/>
            <person name="Yu Q."/>
            <person name="Zembek L."/>
            <person name="Zhong D."/>
            <person name="Zimmer A."/>
            <person name="Zwirko Z."/>
            <person name="Jaffe D.B."/>
            <person name="Alvarez P."/>
            <person name="Brockman W."/>
            <person name="Butler J."/>
            <person name="Chin C."/>
            <person name="Gnerre S."/>
            <person name="Grabherr M."/>
            <person name="Kleber M."/>
            <person name="Mauceli E."/>
            <person name="MacCallum I."/>
        </authorList>
    </citation>
    <scope>NUCLEOTIDE SEQUENCE [LARGE SCALE GENOMIC DNA]</scope>
    <source>
        <strain evidence="2">MSH-3 / Tucson 14011-0111.49</strain>
    </source>
</reference>
<accession>B4ISE3</accession>
<keyword evidence="2" id="KW-1185">Reference proteome</keyword>
<organism evidence="2">
    <name type="scientific">Drosophila persimilis</name>
    <name type="common">Fruit fly</name>
    <dbReference type="NCBI Taxonomy" id="7234"/>
    <lineage>
        <taxon>Eukaryota</taxon>
        <taxon>Metazoa</taxon>
        <taxon>Ecdysozoa</taxon>
        <taxon>Arthropoda</taxon>
        <taxon>Hexapoda</taxon>
        <taxon>Insecta</taxon>
        <taxon>Pterygota</taxon>
        <taxon>Neoptera</taxon>
        <taxon>Endopterygota</taxon>
        <taxon>Diptera</taxon>
        <taxon>Brachycera</taxon>
        <taxon>Muscomorpha</taxon>
        <taxon>Ephydroidea</taxon>
        <taxon>Drosophilidae</taxon>
        <taxon>Drosophila</taxon>
        <taxon>Sophophora</taxon>
    </lineage>
</organism>
<feature type="non-terminal residue" evidence="1">
    <location>
        <position position="1"/>
    </location>
</feature>